<keyword evidence="2" id="KW-1185">Reference proteome</keyword>
<evidence type="ECO:0000313" key="2">
    <source>
        <dbReference type="Proteomes" id="UP001311232"/>
    </source>
</evidence>
<comment type="caution">
    <text evidence="1">The sequence shown here is derived from an EMBL/GenBank/DDBJ whole genome shotgun (WGS) entry which is preliminary data.</text>
</comment>
<dbReference type="AlphaFoldDB" id="A0AAV9RQW8"/>
<name>A0AAV9RQW8_9TELE</name>
<accession>A0AAV9RQW8</accession>
<gene>
    <name evidence="1" type="ORF">CRENBAI_018068</name>
</gene>
<organism evidence="1 2">
    <name type="scientific">Crenichthys baileyi</name>
    <name type="common">White River springfish</name>
    <dbReference type="NCBI Taxonomy" id="28760"/>
    <lineage>
        <taxon>Eukaryota</taxon>
        <taxon>Metazoa</taxon>
        <taxon>Chordata</taxon>
        <taxon>Craniata</taxon>
        <taxon>Vertebrata</taxon>
        <taxon>Euteleostomi</taxon>
        <taxon>Actinopterygii</taxon>
        <taxon>Neopterygii</taxon>
        <taxon>Teleostei</taxon>
        <taxon>Neoteleostei</taxon>
        <taxon>Acanthomorphata</taxon>
        <taxon>Ovalentaria</taxon>
        <taxon>Atherinomorphae</taxon>
        <taxon>Cyprinodontiformes</taxon>
        <taxon>Goodeidae</taxon>
        <taxon>Crenichthys</taxon>
    </lineage>
</organism>
<sequence>MQNLATRTALLTTFTSSQRVPAAPNSFRSIQTAEVPSIHQSCITVIIDLHPELQASILFILLLRSATSRQAASVIGSAPCRHGAADVRVQRRTTREQHASSVAQRSLGSPPLLLPYRHRLMCSELQCTPYRSYMYTSHHPLLNTTQRTYCSLGTKFL</sequence>
<dbReference type="EMBL" id="JAHHUM010001484">
    <property type="protein sequence ID" value="KAK5611359.1"/>
    <property type="molecule type" value="Genomic_DNA"/>
</dbReference>
<evidence type="ECO:0000313" key="1">
    <source>
        <dbReference type="EMBL" id="KAK5611359.1"/>
    </source>
</evidence>
<dbReference type="Proteomes" id="UP001311232">
    <property type="component" value="Unassembled WGS sequence"/>
</dbReference>
<proteinExistence type="predicted"/>
<reference evidence="1 2" key="1">
    <citation type="submission" date="2021-06" db="EMBL/GenBank/DDBJ databases">
        <authorList>
            <person name="Palmer J.M."/>
        </authorList>
    </citation>
    <scope>NUCLEOTIDE SEQUENCE [LARGE SCALE GENOMIC DNA]</scope>
    <source>
        <strain evidence="1 2">MEX-2019</strain>
        <tissue evidence="1">Muscle</tissue>
    </source>
</reference>
<protein>
    <submittedName>
        <fullName evidence="1">Uncharacterized protein</fullName>
    </submittedName>
</protein>